<evidence type="ECO:0000313" key="2">
    <source>
        <dbReference type="Proteomes" id="UP000313359"/>
    </source>
</evidence>
<name>A0A5C2SFQ2_9APHY</name>
<keyword evidence="2" id="KW-1185">Reference proteome</keyword>
<gene>
    <name evidence="1" type="ORF">L227DRAFT_429714</name>
</gene>
<sequence length="501" mass="56063">MHRALLIQEITCRICSLANDLSSLAMLARTCKDTHEPAICVLWEEVQDLAPLVQCFPHDSWSVVETELTFTRPLASEDWDRFLHYSRHIRNLRLRNPTRASRYRVHSSVISTLDASRPEPVLFPCVHIFEWDAEMLGYELLDTCLGFLGAQVRYIHLGHPHLCPDRPECGLRAGLSAIAHQFPSLEHVYLGHSFADVYRGPPPISEALLLPERLSALRTFCIYGFPIAEAVVYALATLPSLEILKVTLPFDSTWSGTFPSKAFSTVKQVFLRMTAPDYISFSAVAKFPSVGEAYLEVIDVPKQSTTNGFYEAIRRQFSPRSLLQLEVSPAGTFPYAVVAFIGSVIADCYWCVNDTLPTMTALVPFALHPNLSDLFVPFDGTQPVSLSGIKDALPPGTGRSHVTSLGVGYSPLTVSHPQLVAAYLSRLFPRLGGQEGRSLMWGECDETAEGHQLQERWKKVRELLTCFYAIREDERDITARELTQSQETARLRCKGSTADHH</sequence>
<evidence type="ECO:0008006" key="3">
    <source>
        <dbReference type="Google" id="ProtNLM"/>
    </source>
</evidence>
<evidence type="ECO:0000313" key="1">
    <source>
        <dbReference type="EMBL" id="RPD62560.1"/>
    </source>
</evidence>
<accession>A0A5C2SFQ2</accession>
<reference evidence="1" key="1">
    <citation type="journal article" date="2018" name="Genome Biol. Evol.">
        <title>Genomics and development of Lentinus tigrinus, a white-rot wood-decaying mushroom with dimorphic fruiting bodies.</title>
        <authorList>
            <person name="Wu B."/>
            <person name="Xu Z."/>
            <person name="Knudson A."/>
            <person name="Carlson A."/>
            <person name="Chen N."/>
            <person name="Kovaka S."/>
            <person name="LaButti K."/>
            <person name="Lipzen A."/>
            <person name="Pennachio C."/>
            <person name="Riley R."/>
            <person name="Schakwitz W."/>
            <person name="Umezawa K."/>
            <person name="Ohm R.A."/>
            <person name="Grigoriev I.V."/>
            <person name="Nagy L.G."/>
            <person name="Gibbons J."/>
            <person name="Hibbett D."/>
        </authorList>
    </citation>
    <scope>NUCLEOTIDE SEQUENCE [LARGE SCALE GENOMIC DNA]</scope>
    <source>
        <strain evidence="1">ALCF2SS1-6</strain>
    </source>
</reference>
<dbReference type="EMBL" id="ML122258">
    <property type="protein sequence ID" value="RPD62560.1"/>
    <property type="molecule type" value="Genomic_DNA"/>
</dbReference>
<dbReference type="AlphaFoldDB" id="A0A5C2SFQ2"/>
<dbReference type="OrthoDB" id="2802434at2759"/>
<proteinExistence type="predicted"/>
<dbReference type="STRING" id="1328759.A0A5C2SFQ2"/>
<protein>
    <recommendedName>
        <fullName evidence="3">F-box domain-containing protein</fullName>
    </recommendedName>
</protein>
<organism evidence="1 2">
    <name type="scientific">Lentinus tigrinus ALCF2SS1-6</name>
    <dbReference type="NCBI Taxonomy" id="1328759"/>
    <lineage>
        <taxon>Eukaryota</taxon>
        <taxon>Fungi</taxon>
        <taxon>Dikarya</taxon>
        <taxon>Basidiomycota</taxon>
        <taxon>Agaricomycotina</taxon>
        <taxon>Agaricomycetes</taxon>
        <taxon>Polyporales</taxon>
        <taxon>Polyporaceae</taxon>
        <taxon>Lentinus</taxon>
    </lineage>
</organism>
<dbReference type="Proteomes" id="UP000313359">
    <property type="component" value="Unassembled WGS sequence"/>
</dbReference>